<evidence type="ECO:0000256" key="4">
    <source>
        <dbReference type="ARBA" id="ARBA00022840"/>
    </source>
</evidence>
<feature type="domain" description="ABC transporter" evidence="8">
    <location>
        <begin position="20"/>
        <end position="250"/>
    </location>
</feature>
<dbReference type="InterPro" id="IPR027417">
    <property type="entry name" value="P-loop_NTPase"/>
</dbReference>
<organism evidence="9 11">
    <name type="scientific">Roseomonas mucosa</name>
    <dbReference type="NCBI Taxonomy" id="207340"/>
    <lineage>
        <taxon>Bacteria</taxon>
        <taxon>Pseudomonadati</taxon>
        <taxon>Pseudomonadota</taxon>
        <taxon>Alphaproteobacteria</taxon>
        <taxon>Acetobacterales</taxon>
        <taxon>Roseomonadaceae</taxon>
        <taxon>Roseomonas</taxon>
    </lineage>
</organism>
<dbReference type="InterPro" id="IPR003439">
    <property type="entry name" value="ABC_transporter-like_ATP-bd"/>
</dbReference>
<dbReference type="EMBL" id="UGVN01000001">
    <property type="protein sequence ID" value="SUE41865.1"/>
    <property type="molecule type" value="Genomic_DNA"/>
</dbReference>
<comment type="catalytic activity">
    <reaction evidence="7">
        <text>ATP + H2O + polyamine-[polyamine-binding protein]Side 1 = ADP + phosphate + polyamineSide 2 + [polyamine-binding protein]Side 1.</text>
        <dbReference type="EC" id="7.6.2.11"/>
    </reaction>
</comment>
<name>A0A1S8D8C1_9PROT</name>
<dbReference type="STRING" id="207340.APZ41_003895"/>
<evidence type="ECO:0000256" key="2">
    <source>
        <dbReference type="ARBA" id="ARBA00022475"/>
    </source>
</evidence>
<dbReference type="InterPro" id="IPR005893">
    <property type="entry name" value="PotA-like"/>
</dbReference>
<evidence type="ECO:0000259" key="8">
    <source>
        <dbReference type="PROSITE" id="PS50893"/>
    </source>
</evidence>
<dbReference type="InterPro" id="IPR003593">
    <property type="entry name" value="AAA+_ATPase"/>
</dbReference>
<evidence type="ECO:0000313" key="9">
    <source>
        <dbReference type="EMBL" id="ONH84561.1"/>
    </source>
</evidence>
<dbReference type="InterPro" id="IPR050093">
    <property type="entry name" value="ABC_SmlMolc_Importer"/>
</dbReference>
<dbReference type="GO" id="GO:0043190">
    <property type="term" value="C:ATP-binding cassette (ABC) transporter complex"/>
    <property type="evidence" value="ECO:0007669"/>
    <property type="project" value="InterPro"/>
</dbReference>
<dbReference type="Gene3D" id="3.40.50.300">
    <property type="entry name" value="P-loop containing nucleotide triphosphate hydrolases"/>
    <property type="match status" value="1"/>
</dbReference>
<dbReference type="GO" id="GO:0016887">
    <property type="term" value="F:ATP hydrolysis activity"/>
    <property type="evidence" value="ECO:0007669"/>
    <property type="project" value="InterPro"/>
</dbReference>
<dbReference type="PROSITE" id="PS00211">
    <property type="entry name" value="ABC_TRANSPORTER_1"/>
    <property type="match status" value="1"/>
</dbReference>
<dbReference type="FunFam" id="3.40.50.300:FF:000133">
    <property type="entry name" value="Spermidine/putrescine import ATP-binding protein PotA"/>
    <property type="match status" value="1"/>
</dbReference>
<dbReference type="Pfam" id="PF08402">
    <property type="entry name" value="TOBE_2"/>
    <property type="match status" value="1"/>
</dbReference>
<evidence type="ECO:0000313" key="12">
    <source>
        <dbReference type="Proteomes" id="UP000254919"/>
    </source>
</evidence>
<dbReference type="PANTHER" id="PTHR42781">
    <property type="entry name" value="SPERMIDINE/PUTRESCINE IMPORT ATP-BINDING PROTEIN POTA"/>
    <property type="match status" value="1"/>
</dbReference>
<keyword evidence="3 7" id="KW-0547">Nucleotide-binding</keyword>
<comment type="similarity">
    <text evidence="7">Belongs to the ABC transporter superfamily. Spermidine/putrescine importer (TC 3.A.1.11.1) family.</text>
</comment>
<dbReference type="Gene3D" id="2.40.50.100">
    <property type="match status" value="1"/>
</dbReference>
<evidence type="ECO:0000313" key="11">
    <source>
        <dbReference type="Proteomes" id="UP000054844"/>
    </source>
</evidence>
<proteinExistence type="inferred from homology"/>
<dbReference type="AlphaFoldDB" id="A0A1S8D8C1"/>
<evidence type="ECO:0000256" key="1">
    <source>
        <dbReference type="ARBA" id="ARBA00022448"/>
    </source>
</evidence>
<dbReference type="RefSeq" id="WP_019460109.1">
    <property type="nucleotide sequence ID" value="NZ_AP031462.1"/>
</dbReference>
<dbReference type="GO" id="GO:0015417">
    <property type="term" value="F:ABC-type polyamine transporter activity"/>
    <property type="evidence" value="ECO:0007669"/>
    <property type="project" value="UniProtKB-EC"/>
</dbReference>
<evidence type="ECO:0000313" key="10">
    <source>
        <dbReference type="EMBL" id="SUE41865.1"/>
    </source>
</evidence>
<dbReference type="PROSITE" id="PS50893">
    <property type="entry name" value="ABC_TRANSPORTER_2"/>
    <property type="match status" value="1"/>
</dbReference>
<keyword evidence="4 7" id="KW-0067">ATP-binding</keyword>
<dbReference type="InterPro" id="IPR013611">
    <property type="entry name" value="Transp-assoc_OB_typ2"/>
</dbReference>
<dbReference type="NCBIfam" id="TIGR01187">
    <property type="entry name" value="potA"/>
    <property type="match status" value="1"/>
</dbReference>
<dbReference type="GeneID" id="99634622"/>
<dbReference type="SUPFAM" id="SSF50331">
    <property type="entry name" value="MOP-like"/>
    <property type="match status" value="1"/>
</dbReference>
<comment type="subunit">
    <text evidence="7">The complex is composed of two ATP-binding proteins (PotA), two transmembrane proteins (PotB and PotC) and a solute-binding protein (PotD).</text>
</comment>
<dbReference type="InterPro" id="IPR017871">
    <property type="entry name" value="ABC_transporter-like_CS"/>
</dbReference>
<keyword evidence="11" id="KW-1185">Reference proteome</keyword>
<evidence type="ECO:0000256" key="7">
    <source>
        <dbReference type="RuleBase" id="RU364083"/>
    </source>
</evidence>
<protein>
    <recommendedName>
        <fullName evidence="7">Spermidine/putrescine import ATP-binding protein PotA</fullName>
        <ecNumber evidence="7">7.6.2.11</ecNumber>
    </recommendedName>
</protein>
<keyword evidence="10" id="KW-0378">Hydrolase</keyword>
<dbReference type="Pfam" id="PF00005">
    <property type="entry name" value="ABC_tran"/>
    <property type="match status" value="1"/>
</dbReference>
<keyword evidence="2 7" id="KW-1003">Cell membrane</keyword>
<evidence type="ECO:0000256" key="5">
    <source>
        <dbReference type="ARBA" id="ARBA00022967"/>
    </source>
</evidence>
<dbReference type="EC" id="7.6.2.11" evidence="7"/>
<dbReference type="SMART" id="SM00382">
    <property type="entry name" value="AAA"/>
    <property type="match status" value="1"/>
</dbReference>
<keyword evidence="1 7" id="KW-0813">Transport</keyword>
<evidence type="ECO:0000256" key="6">
    <source>
        <dbReference type="ARBA" id="ARBA00023136"/>
    </source>
</evidence>
<sequence length="372" mass="40083">MSGVLERPAVARGAGAGHALSLRGVTRRYGEAAAVADVSLEVGRGEFLTLLGPSGSGKTTLLMTIAGFVEPSAGQVLLDGRDITALPPEKRSFGMVFQGYALFPQMTVAENVAFPLRVRRIGRAERESRVRAALDLVQLDRFAERRPHQLSGGQQQRVALARALVFDPALLLLDEPLSALDKKLRAELQDELKALHRRVGRTFINVTHDQEEALSLSDRIAILNHGRLIQQGSPAELYERPATRFVAGFLGQSNFLSGTAEESTGDTIALRLGGTRLLAQGTARVGEGVVLSLRPEKILPLGEGMEEDNMVEGRVLSWSYAGTAFHLSVATGDLGVLRVQLPAWRAPLQPAEGLPLRLGWSRTAAVSVHDDG</sequence>
<dbReference type="EMBL" id="LLWF02000006">
    <property type="protein sequence ID" value="ONH84561.1"/>
    <property type="molecule type" value="Genomic_DNA"/>
</dbReference>
<comment type="function">
    <text evidence="7">Part of the ABC transporter complex PotABCD involved in spermidine/putrescine import. Responsible for energy coupling to the transport system.</text>
</comment>
<reference evidence="10 12" key="2">
    <citation type="submission" date="2018-06" db="EMBL/GenBank/DDBJ databases">
        <authorList>
            <consortium name="Pathogen Informatics"/>
            <person name="Doyle S."/>
        </authorList>
    </citation>
    <scope>NUCLEOTIDE SEQUENCE [LARGE SCALE GENOMIC DNA]</scope>
    <source>
        <strain evidence="10 12">NCTC13291</strain>
    </source>
</reference>
<dbReference type="InterPro" id="IPR008995">
    <property type="entry name" value="Mo/tungstate-bd_C_term_dom"/>
</dbReference>
<dbReference type="PANTHER" id="PTHR42781:SF4">
    <property type="entry name" value="SPERMIDINE_PUTRESCINE IMPORT ATP-BINDING PROTEIN POTA"/>
    <property type="match status" value="1"/>
</dbReference>
<dbReference type="Proteomes" id="UP000054844">
    <property type="component" value="Unassembled WGS sequence"/>
</dbReference>
<dbReference type="Proteomes" id="UP000254919">
    <property type="component" value="Unassembled WGS sequence"/>
</dbReference>
<keyword evidence="6 7" id="KW-0472">Membrane</keyword>
<dbReference type="GO" id="GO:0005524">
    <property type="term" value="F:ATP binding"/>
    <property type="evidence" value="ECO:0007669"/>
    <property type="project" value="UniProtKB-KW"/>
</dbReference>
<reference evidence="9 11" key="1">
    <citation type="submission" date="2016-12" db="EMBL/GenBank/DDBJ databases">
        <title>Draft genome sequence of Roseomonas mucosa strain AU37, isolated from a peripheral intravenous catheter.</title>
        <authorList>
            <person name="Choudhury M.A."/>
            <person name="Sidjabat H.E."/>
            <person name="Wailan A.M."/>
            <person name="Zhang L."/>
            <person name="Marsh N.M."/>
            <person name="Rickard C.M."/>
            <person name="Davies M."/>
            <person name="Mcmillan D.J."/>
        </authorList>
    </citation>
    <scope>NUCLEOTIDE SEQUENCE [LARGE SCALE GENOMIC DNA]</scope>
    <source>
        <strain evidence="9 11">SAVE376</strain>
    </source>
</reference>
<dbReference type="SUPFAM" id="SSF52540">
    <property type="entry name" value="P-loop containing nucleoside triphosphate hydrolases"/>
    <property type="match status" value="1"/>
</dbReference>
<dbReference type="GO" id="GO:0015847">
    <property type="term" value="P:putrescine transport"/>
    <property type="evidence" value="ECO:0007669"/>
    <property type="project" value="UniProtKB-ARBA"/>
</dbReference>
<evidence type="ECO:0000256" key="3">
    <source>
        <dbReference type="ARBA" id="ARBA00022741"/>
    </source>
</evidence>
<keyword evidence="5 7" id="KW-1278">Translocase</keyword>
<accession>A0A1S8D8C1</accession>
<gene>
    <name evidence="10" type="primary">potA_7</name>
    <name evidence="7" type="synonym">potA</name>
    <name evidence="9" type="ORF">APZ41_003895</name>
    <name evidence="10" type="ORF">NCTC13291_03477</name>
</gene>